<keyword evidence="4" id="KW-0858">Xylan degradation</keyword>
<keyword evidence="5" id="KW-0732">Signal</keyword>
<organism evidence="12 13">
    <name type="scientific">Halomarina oriensis</name>
    <dbReference type="NCBI Taxonomy" id="671145"/>
    <lineage>
        <taxon>Archaea</taxon>
        <taxon>Methanobacteriati</taxon>
        <taxon>Methanobacteriota</taxon>
        <taxon>Stenosarchaea group</taxon>
        <taxon>Halobacteria</taxon>
        <taxon>Halobacteriales</taxon>
        <taxon>Natronomonadaceae</taxon>
        <taxon>Halomarina</taxon>
    </lineage>
</organism>
<dbReference type="InterPro" id="IPR006311">
    <property type="entry name" value="TAT_signal"/>
</dbReference>
<gene>
    <name evidence="12" type="ORF">GQS65_02985</name>
</gene>
<proteinExistence type="inferred from homology"/>
<evidence type="ECO:0000259" key="11">
    <source>
        <dbReference type="PROSITE" id="PS51760"/>
    </source>
</evidence>
<evidence type="ECO:0000313" key="12">
    <source>
        <dbReference type="EMBL" id="MWG33463.1"/>
    </source>
</evidence>
<evidence type="ECO:0000256" key="5">
    <source>
        <dbReference type="ARBA" id="ARBA00022729"/>
    </source>
</evidence>
<evidence type="ECO:0000256" key="6">
    <source>
        <dbReference type="ARBA" id="ARBA00022801"/>
    </source>
</evidence>
<dbReference type="Gene3D" id="3.20.20.80">
    <property type="entry name" value="Glycosidases"/>
    <property type="match status" value="1"/>
</dbReference>
<sequence length="716" mass="79210">MAEHSPHRQHKRRTFLQTLAALGLATTGSAAVGAARSSSSSYYETLRSDLTGRGGNRTLPAGEYRIGESESAVLDAFSVVGHGSGSAVDVDADAVPISTATRVEAGNASKHPDSVAYRAHLEAGSVDAGDVLLGVAYLRSDAEDPQVKAVFRRASAGNGTQRASDNAVQRSAVVEPTGEWLRYFFPIVVGEGREPADATPTFEFWTGYGRQTVDIGGIALLDYSDAESVPSLDTLPPYDYEGRAPDADWRAAAEERIDELRKTDVAVRVVDEDGEKVPNAVVDLGMTEHAFDFGSAVSVEHVTGDDEDDQRYREVFLETFNKAVVENGMKWPAWDGVWDIDTDATMATLEWLNDHGVPTRGHYLLWEEYGTDGGGGMNVSGDLPAEEFEATVGEKITNHAERFEGLVTEWDMHNHPVWQSNFRSDEALGWPAVDRWWTAANDATDAELYTNEMGAIGGVWQQDQYYQYLQRLVEDDYPVDGIGFMGHHQQQWGQILDVEQILAGLDRFAEFDLPLLVTEFDIEVFSRQNAQDVAVQRDYTRDFLTALFSHEAVEGVLSWGFWAEDHWRPTGAYYDADWTLRPNGEQFLDLVFDEWWTEETGRVGGDGTLTTRGFEGDYRVLATDGRRVGHTTVTFDDETTTVEVELRPVSEVAADLDGDGRHEDLDGDGDVDGDDAKLLLKNLRSDDVTDHVEVFDFDGDGEITWDDLAALLEELN</sequence>
<dbReference type="InterPro" id="IPR017853">
    <property type="entry name" value="GH"/>
</dbReference>
<keyword evidence="13" id="KW-1185">Reference proteome</keyword>
<dbReference type="Gene3D" id="1.10.1330.10">
    <property type="entry name" value="Dockerin domain"/>
    <property type="match status" value="1"/>
</dbReference>
<comment type="similarity">
    <text evidence="2">Belongs to the glycosyl hydrolase 10 (cellulase F) family.</text>
</comment>
<feature type="domain" description="EF-hand" evidence="10">
    <location>
        <begin position="683"/>
        <end position="716"/>
    </location>
</feature>
<dbReference type="GO" id="GO:0031176">
    <property type="term" value="F:endo-1,4-beta-xylanase activity"/>
    <property type="evidence" value="ECO:0007669"/>
    <property type="project" value="UniProtKB-EC"/>
</dbReference>
<dbReference type="OrthoDB" id="117332at2157"/>
<dbReference type="PROSITE" id="PS50222">
    <property type="entry name" value="EF_HAND_2"/>
    <property type="match status" value="1"/>
</dbReference>
<dbReference type="AlphaFoldDB" id="A0A6B0GKZ1"/>
<evidence type="ECO:0000256" key="4">
    <source>
        <dbReference type="ARBA" id="ARBA00022651"/>
    </source>
</evidence>
<dbReference type="GO" id="GO:0005509">
    <property type="term" value="F:calcium ion binding"/>
    <property type="evidence" value="ECO:0007669"/>
    <property type="project" value="InterPro"/>
</dbReference>
<keyword evidence="9" id="KW-0624">Polysaccharide degradation</keyword>
<comment type="caution">
    <text evidence="12">The sequence shown here is derived from an EMBL/GenBank/DDBJ whole genome shotgun (WGS) entry which is preliminary data.</text>
</comment>
<dbReference type="EMBL" id="WSZK01000007">
    <property type="protein sequence ID" value="MWG33463.1"/>
    <property type="molecule type" value="Genomic_DNA"/>
</dbReference>
<feature type="domain" description="GH10" evidence="11">
    <location>
        <begin position="293"/>
        <end position="590"/>
    </location>
</feature>
<keyword evidence="6" id="KW-0378">Hydrolase</keyword>
<evidence type="ECO:0000256" key="9">
    <source>
        <dbReference type="ARBA" id="ARBA00023326"/>
    </source>
</evidence>
<dbReference type="SUPFAM" id="SSF47473">
    <property type="entry name" value="EF-hand"/>
    <property type="match status" value="1"/>
</dbReference>
<dbReference type="PROSITE" id="PS51318">
    <property type="entry name" value="TAT"/>
    <property type="match status" value="1"/>
</dbReference>
<dbReference type="InterPro" id="IPR001000">
    <property type="entry name" value="GH10_dom"/>
</dbReference>
<dbReference type="InterPro" id="IPR011992">
    <property type="entry name" value="EF-hand-dom_pair"/>
</dbReference>
<dbReference type="PANTHER" id="PTHR31490:SF88">
    <property type="entry name" value="BETA-XYLANASE"/>
    <property type="match status" value="1"/>
</dbReference>
<dbReference type="GO" id="GO:0045493">
    <property type="term" value="P:xylan catabolic process"/>
    <property type="evidence" value="ECO:0007669"/>
    <property type="project" value="UniProtKB-KW"/>
</dbReference>
<dbReference type="InterPro" id="IPR018247">
    <property type="entry name" value="EF_Hand_1_Ca_BS"/>
</dbReference>
<dbReference type="InterPro" id="IPR036439">
    <property type="entry name" value="Dockerin_dom_sf"/>
</dbReference>
<accession>A0A6B0GKZ1</accession>
<dbReference type="PROSITE" id="PS00018">
    <property type="entry name" value="EF_HAND_1"/>
    <property type="match status" value="1"/>
</dbReference>
<evidence type="ECO:0000256" key="7">
    <source>
        <dbReference type="ARBA" id="ARBA00023277"/>
    </source>
</evidence>
<dbReference type="InterPro" id="IPR002048">
    <property type="entry name" value="EF_hand_dom"/>
</dbReference>
<dbReference type="PANTHER" id="PTHR31490">
    <property type="entry name" value="GLYCOSYL HYDROLASE"/>
    <property type="match status" value="1"/>
</dbReference>
<keyword evidence="8" id="KW-0326">Glycosidase</keyword>
<dbReference type="SUPFAM" id="SSF51445">
    <property type="entry name" value="(Trans)glycosidases"/>
    <property type="match status" value="1"/>
</dbReference>
<dbReference type="PROSITE" id="PS51760">
    <property type="entry name" value="GH10_2"/>
    <property type="match status" value="1"/>
</dbReference>
<evidence type="ECO:0000313" key="13">
    <source>
        <dbReference type="Proteomes" id="UP000451471"/>
    </source>
</evidence>
<protein>
    <recommendedName>
        <fullName evidence="3">endo-1,4-beta-xylanase</fullName>
        <ecNumber evidence="3">3.2.1.8</ecNumber>
    </recommendedName>
</protein>
<dbReference type="Proteomes" id="UP000451471">
    <property type="component" value="Unassembled WGS sequence"/>
</dbReference>
<dbReference type="SMART" id="SM00633">
    <property type="entry name" value="Glyco_10"/>
    <property type="match status" value="1"/>
</dbReference>
<dbReference type="InterPro" id="IPR044846">
    <property type="entry name" value="GH10"/>
</dbReference>
<reference evidence="12 13" key="1">
    <citation type="submission" date="2019-12" db="EMBL/GenBank/DDBJ databases">
        <title>Halocatena pleomorpha gen. nov. sp. nov., an extremely halophilic archaeon of family Halobacteriaceae isolated from saltpan soil.</title>
        <authorList>
            <person name="Pal Y."/>
            <person name="Verma A."/>
            <person name="Krishnamurthi S."/>
            <person name="Kumar P."/>
        </authorList>
    </citation>
    <scope>NUCLEOTIDE SEQUENCE [LARGE SCALE GENOMIC DNA]</scope>
    <source>
        <strain evidence="12 13">JCM 16495</strain>
    </source>
</reference>
<keyword evidence="7" id="KW-0119">Carbohydrate metabolism</keyword>
<evidence type="ECO:0000256" key="8">
    <source>
        <dbReference type="ARBA" id="ARBA00023295"/>
    </source>
</evidence>
<evidence type="ECO:0000259" key="10">
    <source>
        <dbReference type="PROSITE" id="PS50222"/>
    </source>
</evidence>
<dbReference type="EC" id="3.2.1.8" evidence="3"/>
<dbReference type="Pfam" id="PF00331">
    <property type="entry name" value="Glyco_hydro_10"/>
    <property type="match status" value="1"/>
</dbReference>
<evidence type="ECO:0000256" key="2">
    <source>
        <dbReference type="ARBA" id="ARBA00007495"/>
    </source>
</evidence>
<evidence type="ECO:0000256" key="1">
    <source>
        <dbReference type="ARBA" id="ARBA00000681"/>
    </source>
</evidence>
<name>A0A6B0GKZ1_9EURY</name>
<dbReference type="RefSeq" id="WP_158203190.1">
    <property type="nucleotide sequence ID" value="NZ_WSZK01000007.1"/>
</dbReference>
<evidence type="ECO:0000256" key="3">
    <source>
        <dbReference type="ARBA" id="ARBA00012590"/>
    </source>
</evidence>
<comment type="catalytic activity">
    <reaction evidence="1">
        <text>Endohydrolysis of (1-&gt;4)-beta-D-xylosidic linkages in xylans.</text>
        <dbReference type="EC" id="3.2.1.8"/>
    </reaction>
</comment>